<dbReference type="Gene3D" id="1.10.150.900">
    <property type="match status" value="1"/>
</dbReference>
<dbReference type="InterPro" id="IPR036264">
    <property type="entry name" value="Bact_exopeptidase_dim_dom"/>
</dbReference>
<dbReference type="RefSeq" id="WP_094394711.1">
    <property type="nucleotide sequence ID" value="NZ_NCTK01000002.1"/>
</dbReference>
<dbReference type="EMBL" id="NCTK01000002">
    <property type="protein sequence ID" value="OYQ09258.1"/>
    <property type="molecule type" value="Genomic_DNA"/>
</dbReference>
<feature type="transmembrane region" description="Helical" evidence="6">
    <location>
        <begin position="20"/>
        <end position="39"/>
    </location>
</feature>
<dbReference type="AlphaFoldDB" id="A0AAP7ZI53"/>
<evidence type="ECO:0000256" key="1">
    <source>
        <dbReference type="ARBA" id="ARBA00006247"/>
    </source>
</evidence>
<evidence type="ECO:0000256" key="3">
    <source>
        <dbReference type="ARBA" id="ARBA00022723"/>
    </source>
</evidence>
<dbReference type="SUPFAM" id="SSF55031">
    <property type="entry name" value="Bacterial exopeptidase dimerisation domain"/>
    <property type="match status" value="1"/>
</dbReference>
<accession>A0AAP7ZI53</accession>
<dbReference type="CDD" id="cd05674">
    <property type="entry name" value="M20_yscS"/>
    <property type="match status" value="1"/>
</dbReference>
<evidence type="ECO:0000313" key="8">
    <source>
        <dbReference type="EMBL" id="OYQ09258.1"/>
    </source>
</evidence>
<organism evidence="8 9">
    <name type="scientific">Ralstonia solanacearum K60</name>
    <dbReference type="NCBI Taxonomy" id="1091042"/>
    <lineage>
        <taxon>Bacteria</taxon>
        <taxon>Pseudomonadati</taxon>
        <taxon>Pseudomonadota</taxon>
        <taxon>Betaproteobacteria</taxon>
        <taxon>Burkholderiales</taxon>
        <taxon>Burkholderiaceae</taxon>
        <taxon>Ralstonia</taxon>
        <taxon>Ralstonia solanacearum species complex</taxon>
    </lineage>
</organism>
<keyword evidence="6" id="KW-1133">Transmembrane helix</keyword>
<evidence type="ECO:0000256" key="5">
    <source>
        <dbReference type="ARBA" id="ARBA00022833"/>
    </source>
</evidence>
<evidence type="ECO:0000259" key="7">
    <source>
        <dbReference type="Pfam" id="PF07687"/>
    </source>
</evidence>
<keyword evidence="2" id="KW-0645">Protease</keyword>
<keyword evidence="3" id="KW-0479">Metal-binding</keyword>
<keyword evidence="6" id="KW-0812">Transmembrane</keyword>
<keyword evidence="6" id="KW-0472">Membrane</keyword>
<dbReference type="Proteomes" id="UP000216164">
    <property type="component" value="Unassembled WGS sequence"/>
</dbReference>
<dbReference type="Pfam" id="PF07687">
    <property type="entry name" value="M20_dimer"/>
    <property type="match status" value="1"/>
</dbReference>
<dbReference type="Gene3D" id="3.40.630.10">
    <property type="entry name" value="Zn peptidases"/>
    <property type="match status" value="1"/>
</dbReference>
<evidence type="ECO:0000313" key="9">
    <source>
        <dbReference type="Proteomes" id="UP000216164"/>
    </source>
</evidence>
<evidence type="ECO:0000256" key="2">
    <source>
        <dbReference type="ARBA" id="ARBA00022670"/>
    </source>
</evidence>
<sequence>MGASLKDCGASTWRTVGRGLLVLIAGLAVLAAGLAFNTWRQGSRQLDVPPIAPLAVDGAAAAARLGEAIRTRTIASPTDAQQNADQFRQLHALLAERYPKAHAAMQREQVGDFSLLYTWKGSDPSLKPILLMAHQDVVPVAPGTEGDWTEPPFAGVVKDGMVRGRGAWDDKGNLIAQMEAAELLAASGFRPRRTIHFAFGADEEIGGERGAAQIAALLKSRGEQLAFVIDEGLLITEGVVPGLAKPAALIGVTEKGYLSVALKLSATPGHSSMPPAPGESAIAMMSAALKHLDDQQLPAGIRGVTREMFETLAPEMHGFNRVALSNLWLLEPLVRKQLQTSPSSNAMLQTTTALTIAQAGNKDNVLPGRAEATVNFRLLPGDSVSSVIAHVDHAVRSAVPEGHVELAVLPGVSEPAPVSPTQSASYQLINRTVREVFSGTVVAPGLMVGATDSRHMTGISDQVFRFSPVRAGLEDLARFHGTNERISQANLVELIRFYHRLIHQAAGTEA</sequence>
<dbReference type="FunFam" id="3.40.630.10:FF:000027">
    <property type="entry name" value="N-fatty-acyl-amino acid synthase/hydrolase PM20D1"/>
    <property type="match status" value="1"/>
</dbReference>
<reference evidence="8 9" key="1">
    <citation type="submission" date="2017-04" db="EMBL/GenBank/DDBJ databases">
        <title>Genome Announcement: Closed genomes of Ralstonia solanacearum strains K60, UW551, and UW700.</title>
        <authorList>
            <person name="Hayes M."/>
            <person name="Macintyre A.M."/>
            <person name="Allen C."/>
        </authorList>
    </citation>
    <scope>NUCLEOTIDE SEQUENCE [LARGE SCALE GENOMIC DNA]</scope>
    <source>
        <strain evidence="8 9">UW25</strain>
    </source>
</reference>
<dbReference type="PANTHER" id="PTHR45962:SF1">
    <property type="entry name" value="N-FATTY-ACYL-AMINO ACID SYNTHASE_HYDROLASE PM20D1"/>
    <property type="match status" value="1"/>
</dbReference>
<dbReference type="InterPro" id="IPR011650">
    <property type="entry name" value="Peptidase_M20_dimer"/>
</dbReference>
<dbReference type="GO" id="GO:0006508">
    <property type="term" value="P:proteolysis"/>
    <property type="evidence" value="ECO:0007669"/>
    <property type="project" value="UniProtKB-KW"/>
</dbReference>
<dbReference type="Gene3D" id="3.30.70.360">
    <property type="match status" value="1"/>
</dbReference>
<dbReference type="InterPro" id="IPR047177">
    <property type="entry name" value="Pept_M20A"/>
</dbReference>
<evidence type="ECO:0000256" key="6">
    <source>
        <dbReference type="SAM" id="Phobius"/>
    </source>
</evidence>
<dbReference type="NCBIfam" id="NF006113">
    <property type="entry name" value="PRK08262.1-4"/>
    <property type="match status" value="1"/>
</dbReference>
<dbReference type="GO" id="GO:0008233">
    <property type="term" value="F:peptidase activity"/>
    <property type="evidence" value="ECO:0007669"/>
    <property type="project" value="UniProtKB-KW"/>
</dbReference>
<dbReference type="PANTHER" id="PTHR45962">
    <property type="entry name" value="N-FATTY-ACYL-AMINO ACID SYNTHASE/HYDROLASE PM20D1"/>
    <property type="match status" value="1"/>
</dbReference>
<proteinExistence type="inferred from homology"/>
<protein>
    <recommendedName>
        <fullName evidence="7">Peptidase M20 dimerisation domain-containing protein</fullName>
    </recommendedName>
</protein>
<feature type="domain" description="Peptidase M20 dimerisation" evidence="7">
    <location>
        <begin position="253"/>
        <end position="402"/>
    </location>
</feature>
<keyword evidence="5" id="KW-0862">Zinc</keyword>
<dbReference type="InterPro" id="IPR001261">
    <property type="entry name" value="ArgE/DapE_CS"/>
</dbReference>
<comment type="caution">
    <text evidence="8">The sequence shown here is derived from an EMBL/GenBank/DDBJ whole genome shotgun (WGS) entry which is preliminary data.</text>
</comment>
<dbReference type="SUPFAM" id="SSF53187">
    <property type="entry name" value="Zn-dependent exopeptidases"/>
    <property type="match status" value="1"/>
</dbReference>
<comment type="similarity">
    <text evidence="1">Belongs to the peptidase M20A family.</text>
</comment>
<dbReference type="InterPro" id="IPR002933">
    <property type="entry name" value="Peptidase_M20"/>
</dbReference>
<dbReference type="Pfam" id="PF01546">
    <property type="entry name" value="Peptidase_M20"/>
    <property type="match status" value="1"/>
</dbReference>
<dbReference type="PROSITE" id="PS00758">
    <property type="entry name" value="ARGE_DAPE_CPG2_1"/>
    <property type="match status" value="1"/>
</dbReference>
<evidence type="ECO:0000256" key="4">
    <source>
        <dbReference type="ARBA" id="ARBA00022801"/>
    </source>
</evidence>
<dbReference type="GO" id="GO:0046872">
    <property type="term" value="F:metal ion binding"/>
    <property type="evidence" value="ECO:0007669"/>
    <property type="project" value="UniProtKB-KW"/>
</dbReference>
<gene>
    <name evidence="8" type="ORF">B7R77_20125</name>
</gene>
<keyword evidence="4" id="KW-0378">Hydrolase</keyword>
<name>A0AAP7ZI53_RALSL</name>